<proteinExistence type="predicted"/>
<evidence type="ECO:0000259" key="1">
    <source>
        <dbReference type="Pfam" id="PF03417"/>
    </source>
</evidence>
<dbReference type="Pfam" id="PF03417">
    <property type="entry name" value="AAT"/>
    <property type="match status" value="1"/>
</dbReference>
<name>A0A7C5ALZ8_9BACT</name>
<dbReference type="InterPro" id="IPR005079">
    <property type="entry name" value="Peptidase_C45_hydrolase"/>
</dbReference>
<sequence length="354" mass="39011">MRVVELSGSPGARGRHHGELLAREIRVMRLAALKYLGKITLYVGAWPLYAFLKGLSRRFRPYLTPDLNEELQAMAEGARLPRATLLLINCLDDLANNIPRCSALAVGERLTFKGQYLAGRNLDYPLFTEVLLPLQTLFQVTPEQGIPYVSLAWPGYLGVSTGLNRAGVALAQLSVMSRKTTIRGMPAALRYRQALEKGDTAMAVARRVLDQPGTIGNNLLICAPREAVVLELAPSRFFARRPVAGLLTVTNHFQSLAMSAVQGAFSRRPPYSVLDPQHFTEAYSKARDAKLRELAAAGPLTPKDLQKILGHPQIANPGTVNSVVFDPERLTLWVATHDKTPVSRGRFVELKPWS</sequence>
<protein>
    <recommendedName>
        <fullName evidence="1">Peptidase C45 hydrolase domain-containing protein</fullName>
    </recommendedName>
</protein>
<dbReference type="PANTHER" id="PTHR35190:SF2">
    <property type="entry name" value="PROTEIN DCD1B"/>
    <property type="match status" value="1"/>
</dbReference>
<comment type="caution">
    <text evidence="2">The sequence shown here is derived from an EMBL/GenBank/DDBJ whole genome shotgun (WGS) entry which is preliminary data.</text>
</comment>
<reference evidence="2" key="1">
    <citation type="journal article" date="2020" name="mSystems">
        <title>Genome- and Community-Level Interaction Insights into Carbon Utilization and Element Cycling Functions of Hydrothermarchaeota in Hydrothermal Sediment.</title>
        <authorList>
            <person name="Zhou Z."/>
            <person name="Liu Y."/>
            <person name="Xu W."/>
            <person name="Pan J."/>
            <person name="Luo Z.H."/>
            <person name="Li M."/>
        </authorList>
    </citation>
    <scope>NUCLEOTIDE SEQUENCE [LARGE SCALE GENOMIC DNA]</scope>
    <source>
        <strain evidence="2">SpSt-853</strain>
    </source>
</reference>
<dbReference type="Gene3D" id="3.60.60.10">
    <property type="entry name" value="Penicillin V Acylase, Chain A"/>
    <property type="match status" value="1"/>
</dbReference>
<gene>
    <name evidence="2" type="ORF">ENW48_04480</name>
</gene>
<dbReference type="NCBIfam" id="NF040521">
    <property type="entry name" value="C45_proenzyme"/>
    <property type="match status" value="1"/>
</dbReference>
<evidence type="ECO:0000313" key="2">
    <source>
        <dbReference type="EMBL" id="HGZ11453.1"/>
    </source>
</evidence>
<dbReference type="PANTHER" id="PTHR35190">
    <property type="entry name" value="PROTEIN DCD1B"/>
    <property type="match status" value="1"/>
</dbReference>
<dbReference type="EMBL" id="DTKJ01000031">
    <property type="protein sequence ID" value="HGZ11453.1"/>
    <property type="molecule type" value="Genomic_DNA"/>
</dbReference>
<organism evidence="2">
    <name type="scientific">Desulfobacca acetoxidans</name>
    <dbReference type="NCBI Taxonomy" id="60893"/>
    <lineage>
        <taxon>Bacteria</taxon>
        <taxon>Pseudomonadati</taxon>
        <taxon>Thermodesulfobacteriota</taxon>
        <taxon>Desulfobaccia</taxon>
        <taxon>Desulfobaccales</taxon>
        <taxon>Desulfobaccaceae</taxon>
        <taxon>Desulfobacca</taxon>
    </lineage>
</organism>
<dbReference type="InterPro" id="IPR047803">
    <property type="entry name" value="DCD1A/B-like"/>
</dbReference>
<accession>A0A7C5ALZ8</accession>
<feature type="domain" description="Peptidase C45 hydrolase" evidence="1">
    <location>
        <begin position="117"/>
        <end position="268"/>
    </location>
</feature>
<dbReference type="InterPro" id="IPR047794">
    <property type="entry name" value="C45_proenzyme-like"/>
</dbReference>
<dbReference type="AlphaFoldDB" id="A0A7C5ALZ8"/>